<protein>
    <submittedName>
        <fullName evidence="1">Uncharacterized protein</fullName>
    </submittedName>
</protein>
<reference evidence="2" key="1">
    <citation type="submission" date="2016-06" db="EMBL/GenBank/DDBJ databases">
        <authorList>
            <person name="Nascimento L."/>
            <person name="Pereira R.V."/>
            <person name="Martins L.F."/>
            <person name="Quaggio R.B."/>
            <person name="Silva A.M."/>
            <person name="Setubal J.C."/>
        </authorList>
    </citation>
    <scope>NUCLEOTIDE SEQUENCE [LARGE SCALE GENOMIC DNA]</scope>
</reference>
<dbReference type="AlphaFoldDB" id="A0A1Y3PFB9"/>
<organism evidence="1 2">
    <name type="scientific">Bacillus thermozeamaize</name>
    <dbReference type="NCBI Taxonomy" id="230954"/>
    <lineage>
        <taxon>Bacteria</taxon>
        <taxon>Bacillati</taxon>
        <taxon>Bacillota</taxon>
        <taxon>Bacilli</taxon>
        <taxon>Bacillales</taxon>
        <taxon>Bacillaceae</taxon>
        <taxon>Bacillus</taxon>
    </lineage>
</organism>
<dbReference type="Proteomes" id="UP000196475">
    <property type="component" value="Unassembled WGS sequence"/>
</dbReference>
<dbReference type="EMBL" id="LZRT01000094">
    <property type="protein sequence ID" value="OUM86003.1"/>
    <property type="molecule type" value="Genomic_DNA"/>
</dbReference>
<gene>
    <name evidence="1" type="ORF">BAA01_01165</name>
</gene>
<accession>A0A1Y3PFB9</accession>
<evidence type="ECO:0000313" key="2">
    <source>
        <dbReference type="Proteomes" id="UP000196475"/>
    </source>
</evidence>
<name>A0A1Y3PFB9_9BACI</name>
<proteinExistence type="predicted"/>
<sequence length="413" mass="47799">MGLHYRAWTIQLKAESPLMIGGHRLDNNRYASLDYIPHHVLQAAFARAILETHEHYSLDKHTNDKLYYIDPNHQEITDDGCHPQWQPWFRVFPQLCFNDARPMGRTLYTPTTFACKHSSSHPLRETLLERYLSRNQRSQLAQFKCPVCQGRLERKNGWRMPSDEKLYYRKITRVGLDERRLVSRDEHLYTLSVLEPYRLIDPENGQAEPLYFYGTVYAPQEADLSLDEAIIHVGAYLTSGFGRMRIRVTPADTTNRRQAAFERWRQWQEQAGNSSVAIQLLSDVELPLVCAVDNKYQTREQWLAFYTQLLRQCSGLPENVTVEAAYLNSFQRRYVHNGPQFRRADKLTTLLQQGSVFILNGPKAALEPWLDEAIQCGMPWQADDIQRRLSLDILSGEAEPSQKGGNTVESGRV</sequence>
<evidence type="ECO:0000313" key="1">
    <source>
        <dbReference type="EMBL" id="OUM86003.1"/>
    </source>
</evidence>
<comment type="caution">
    <text evidence="1">The sequence shown here is derived from an EMBL/GenBank/DDBJ whole genome shotgun (WGS) entry which is preliminary data.</text>
</comment>